<proteinExistence type="predicted"/>
<evidence type="ECO:0000256" key="1">
    <source>
        <dbReference type="SAM" id="MobiDB-lite"/>
    </source>
</evidence>
<dbReference type="EMBL" id="CCSB01000004">
    <property type="protein sequence ID" value="CDZ79253.1"/>
    <property type="molecule type" value="Genomic_DNA"/>
</dbReference>
<dbReference type="STRING" id="1034943.BN59_03571"/>
<name>A0A078L5N6_9GAMM</name>
<sequence length="427" mass="47815">MPSDLLMLNNQEYVYEGPLPGRGQAGAAGFYAPGGDKNRQVLIKEDDPGTCFAESMVVAYLPGEQVGTQILQASIGLVDGQTVSIQPRFMLSAEDQANGREIAAFDKVVFGRKRDPKTLFSEESRNANKIKETIGRMTPEVKKQLAAAIYMSQLNGDESLHIGQFMVVTEGDKITKISRIDFGALGRFAHARTDFDPLHTSELYQNSGQFGKDYVSYLLQDDEVKKYLLDYWKKTDVDEVVKQVSDRFDEQVKNLGGANDARAAALIGFYKSLVKDADNPKKQVTLAEIRELLIETTRERCTQMKAAAEIRDIQRKCEKFMKENPKYAEDYAVGKVAEKINKLAEDSSKPATERLREVKSLAYSSASLSSARAFWEYLKSLFTGDAPGKQADRYANFQGKFQTEIEKRNANNQSSDDLHEPSTVMRK</sequence>
<organism evidence="2 3">
    <name type="scientific">Legionella massiliensis</name>
    <dbReference type="NCBI Taxonomy" id="1034943"/>
    <lineage>
        <taxon>Bacteria</taxon>
        <taxon>Pseudomonadati</taxon>
        <taxon>Pseudomonadota</taxon>
        <taxon>Gammaproteobacteria</taxon>
        <taxon>Legionellales</taxon>
        <taxon>Legionellaceae</taxon>
        <taxon>Legionella</taxon>
    </lineage>
</organism>
<feature type="region of interest" description="Disordered" evidence="1">
    <location>
        <begin position="405"/>
        <end position="427"/>
    </location>
</feature>
<evidence type="ECO:0000313" key="3">
    <source>
        <dbReference type="Proteomes" id="UP000044071"/>
    </source>
</evidence>
<accession>A0A078L5N6</accession>
<reference evidence="2 3" key="1">
    <citation type="submission" date="2014-06" db="EMBL/GenBank/DDBJ databases">
        <authorList>
            <person name="Urmite Genomes Urmite Genomes"/>
        </authorList>
    </citation>
    <scope>NUCLEOTIDE SEQUENCE [LARGE SCALE GENOMIC DNA]</scope>
</reference>
<evidence type="ECO:0000313" key="2">
    <source>
        <dbReference type="EMBL" id="CDZ79253.1"/>
    </source>
</evidence>
<keyword evidence="3" id="KW-1185">Reference proteome</keyword>
<gene>
    <name evidence="2" type="ORF">BN59_03571</name>
</gene>
<dbReference type="Proteomes" id="UP000044071">
    <property type="component" value="Unassembled WGS sequence"/>
</dbReference>
<protein>
    <submittedName>
        <fullName evidence="2">Uncharacterized protein</fullName>
    </submittedName>
</protein>
<dbReference type="RefSeq" id="WP_044012467.1">
    <property type="nucleotide sequence ID" value="NZ_CCVW01000004.1"/>
</dbReference>
<dbReference type="AlphaFoldDB" id="A0A078L5N6"/>